<dbReference type="SMART" id="SM00256">
    <property type="entry name" value="FBOX"/>
    <property type="match status" value="1"/>
</dbReference>
<dbReference type="Pfam" id="PF17921">
    <property type="entry name" value="Integrase_H2C2"/>
    <property type="match status" value="1"/>
</dbReference>
<organism evidence="2 3">
    <name type="scientific">Cinchona calisaya</name>
    <dbReference type="NCBI Taxonomy" id="153742"/>
    <lineage>
        <taxon>Eukaryota</taxon>
        <taxon>Viridiplantae</taxon>
        <taxon>Streptophyta</taxon>
        <taxon>Embryophyta</taxon>
        <taxon>Tracheophyta</taxon>
        <taxon>Spermatophyta</taxon>
        <taxon>Magnoliopsida</taxon>
        <taxon>eudicotyledons</taxon>
        <taxon>Gunneridae</taxon>
        <taxon>Pentapetalae</taxon>
        <taxon>asterids</taxon>
        <taxon>lamiids</taxon>
        <taxon>Gentianales</taxon>
        <taxon>Rubiaceae</taxon>
        <taxon>Cinchonoideae</taxon>
        <taxon>Cinchoneae</taxon>
        <taxon>Cinchona</taxon>
    </lineage>
</organism>
<name>A0ABD2YBN0_9GENT</name>
<protein>
    <recommendedName>
        <fullName evidence="1">F-box domain-containing protein</fullName>
    </recommendedName>
</protein>
<dbReference type="Proteomes" id="UP001630127">
    <property type="component" value="Unassembled WGS sequence"/>
</dbReference>
<dbReference type="InterPro" id="IPR041588">
    <property type="entry name" value="Integrase_H2C2"/>
</dbReference>
<evidence type="ECO:0000313" key="2">
    <source>
        <dbReference type="EMBL" id="KAL3504398.1"/>
    </source>
</evidence>
<dbReference type="SUPFAM" id="SSF81383">
    <property type="entry name" value="F-box domain"/>
    <property type="match status" value="1"/>
</dbReference>
<dbReference type="InterPro" id="IPR053781">
    <property type="entry name" value="F-box_AtFBL13-like"/>
</dbReference>
<gene>
    <name evidence="2" type="ORF">ACH5RR_034239</name>
</gene>
<dbReference type="Gene3D" id="1.20.1280.50">
    <property type="match status" value="1"/>
</dbReference>
<dbReference type="InterPro" id="IPR055294">
    <property type="entry name" value="FBL60-like"/>
</dbReference>
<sequence length="518" mass="59395">MGLEGEEEGSGEVTLQQLPLHQKGGLEILAMPLIGGQPVDSSVGTIHPGNFYDNGILVDTGQKSDIQNFHWRKKREEKKTREFTSQPRIPRLPKMEFLMFQDDQHKSGRETEGGLEKDSGKGEFHGFSMVRPSWISKVSRCYNGDNQFKDTLTSLAIQPDLVPYYNYQQGILTNKWWIYVGVMGQLRNKLISCIHESSIGGHSGNMGTYQRLENYFFYPSMKKVVQQWIQNCDVSKRNKSENLATSFFDNVNKLHGLPLSIVTDRDKEGDQEEKADSRTNSIEMDEPRQKRGILIKLNFEYFRLSLRFTWTTAPPLVPPSSSSKAFWGPLSLERSLISCQRVKLRKALSLMGKIASGFGLRKCSKREQLPDDHISQLPHEILVHILSFLTLKEAARTSVLSKLWKNLWTYSVRLDFSDYSASKRIASLKAAQYKSLRERERCKFVEWVNKVLQSHKALALDEFRVHFDLKRSSKEAINQWLQFVSARKVQRLEVDLSGHDNFGCPSPKTYAFRYGPLG</sequence>
<dbReference type="PANTHER" id="PTHR31293:SF12">
    <property type="entry name" value="RNI-LIKE SUPERFAMILY PROTEIN"/>
    <property type="match status" value="1"/>
</dbReference>
<evidence type="ECO:0000313" key="3">
    <source>
        <dbReference type="Proteomes" id="UP001630127"/>
    </source>
</evidence>
<proteinExistence type="predicted"/>
<feature type="domain" description="F-box" evidence="1">
    <location>
        <begin position="371"/>
        <end position="407"/>
    </location>
</feature>
<dbReference type="PROSITE" id="PS50181">
    <property type="entry name" value="FBOX"/>
    <property type="match status" value="1"/>
</dbReference>
<dbReference type="InterPro" id="IPR036047">
    <property type="entry name" value="F-box-like_dom_sf"/>
</dbReference>
<comment type="caution">
    <text evidence="2">The sequence shown here is derived from an EMBL/GenBank/DDBJ whole genome shotgun (WGS) entry which is preliminary data.</text>
</comment>
<dbReference type="Pfam" id="PF00646">
    <property type="entry name" value="F-box"/>
    <property type="match status" value="1"/>
</dbReference>
<dbReference type="AlphaFoldDB" id="A0ABD2YBN0"/>
<evidence type="ECO:0000259" key="1">
    <source>
        <dbReference type="PROSITE" id="PS50181"/>
    </source>
</evidence>
<accession>A0ABD2YBN0</accession>
<dbReference type="InterPro" id="IPR001810">
    <property type="entry name" value="F-box_dom"/>
</dbReference>
<dbReference type="PANTHER" id="PTHR31293">
    <property type="entry name" value="RNI-LIKE SUPERFAMILY PROTEIN"/>
    <property type="match status" value="1"/>
</dbReference>
<keyword evidence="3" id="KW-1185">Reference proteome</keyword>
<dbReference type="CDD" id="cd22160">
    <property type="entry name" value="F-box_AtFBL13-like"/>
    <property type="match status" value="1"/>
</dbReference>
<reference evidence="2 3" key="1">
    <citation type="submission" date="2024-11" db="EMBL/GenBank/DDBJ databases">
        <title>A near-complete genome assembly of Cinchona calisaya.</title>
        <authorList>
            <person name="Lian D.C."/>
            <person name="Zhao X.W."/>
            <person name="Wei L."/>
        </authorList>
    </citation>
    <scope>NUCLEOTIDE SEQUENCE [LARGE SCALE GENOMIC DNA]</scope>
    <source>
        <tissue evidence="2">Nenye</tissue>
    </source>
</reference>
<dbReference type="EMBL" id="JBJUIK010000014">
    <property type="protein sequence ID" value="KAL3504398.1"/>
    <property type="molecule type" value="Genomic_DNA"/>
</dbReference>
<dbReference type="Gene3D" id="1.10.340.70">
    <property type="match status" value="1"/>
</dbReference>